<feature type="coiled-coil region" evidence="1">
    <location>
        <begin position="146"/>
        <end position="401"/>
    </location>
</feature>
<organism evidence="3 4">
    <name type="scientific">Bursaphelenchus okinawaensis</name>
    <dbReference type="NCBI Taxonomy" id="465554"/>
    <lineage>
        <taxon>Eukaryota</taxon>
        <taxon>Metazoa</taxon>
        <taxon>Ecdysozoa</taxon>
        <taxon>Nematoda</taxon>
        <taxon>Chromadorea</taxon>
        <taxon>Rhabditida</taxon>
        <taxon>Tylenchina</taxon>
        <taxon>Tylenchomorpha</taxon>
        <taxon>Aphelenchoidea</taxon>
        <taxon>Aphelenchoididae</taxon>
        <taxon>Bursaphelenchus</taxon>
    </lineage>
</organism>
<keyword evidence="1" id="KW-0175">Coiled coil</keyword>
<reference evidence="3" key="1">
    <citation type="submission" date="2020-09" db="EMBL/GenBank/DDBJ databases">
        <authorList>
            <person name="Kikuchi T."/>
        </authorList>
    </citation>
    <scope>NUCLEOTIDE SEQUENCE</scope>
    <source>
        <strain evidence="3">SH1</strain>
    </source>
</reference>
<dbReference type="Proteomes" id="UP000614601">
    <property type="component" value="Unassembled WGS sequence"/>
</dbReference>
<dbReference type="Gene3D" id="1.10.287.1490">
    <property type="match status" value="1"/>
</dbReference>
<sequence length="637" mass="73107">MTERPPTSRARTPASRRPKTASQGRPPTSAGRPPSSVPRTIVPRPPSAARPPSSLGRPSSRRSVLTEDTQSDVNTTMAIRSASRLGSAMPGSRAGLSALEGRIATGQIPEGTLRPTTQQGFVAQRPGSRLRTGVSGRQIADKTYFIGLLNTQLTALEEEISSLENELQKAEREQRNLLVYEQKAEEQANELKQLQGEFADYNLIIDRQNTNVNVQELEVDIETQEKTNEELTNVVQDLFHERQQKEDACHELEQELEASKKSNMEYMDEIGHSKKEEYETLKAEMEEYRDKLEKAQNEIKELTKQKENLDLSLAKSPLKQHSMNLQEQIASLKEKKEQLKNEMMSGQTPEDQKNELIEEIKKNNEEISSMREQTEEIEAKIQLTQEELREFENEAEQMAGKHSERYRDLKLRERQLDEFLGSFEPHKVELATSLTKSQTRIVSLLKLISVNCQRDELAATVTGLDESAIIATMDSPANAKELQDLHLRLQEEMVGLEESEQHYQTELESLKKQNELNQQTENEWQNFENNKITLEGELKSLQNHRDDVTNKRSGLDKELDRMTEQFRQLEVRAKSMALYDKFVELKKGLEVTEAERDLLQRELVVRQAEFDYQSLKIEALQLKNELNQCLLESSYRR</sequence>
<feature type="compositionally biased region" description="Low complexity" evidence="2">
    <location>
        <begin position="50"/>
        <end position="63"/>
    </location>
</feature>
<feature type="region of interest" description="Disordered" evidence="2">
    <location>
        <begin position="1"/>
        <end position="93"/>
    </location>
</feature>
<evidence type="ECO:0000256" key="1">
    <source>
        <dbReference type="SAM" id="Coils"/>
    </source>
</evidence>
<dbReference type="GO" id="GO:0048487">
    <property type="term" value="F:beta-tubulin binding"/>
    <property type="evidence" value="ECO:0007669"/>
    <property type="project" value="InterPro"/>
</dbReference>
<dbReference type="GO" id="GO:0035735">
    <property type="term" value="P:intraciliary transport involved in cilium assembly"/>
    <property type="evidence" value="ECO:0007669"/>
    <property type="project" value="TreeGrafter"/>
</dbReference>
<protein>
    <submittedName>
        <fullName evidence="3">Uncharacterized protein</fullName>
    </submittedName>
</protein>
<dbReference type="AlphaFoldDB" id="A0A811K6K7"/>
<evidence type="ECO:0000256" key="2">
    <source>
        <dbReference type="SAM" id="MobiDB-lite"/>
    </source>
</evidence>
<dbReference type="EMBL" id="CAJFCW020000002">
    <property type="protein sequence ID" value="CAG9094054.1"/>
    <property type="molecule type" value="Genomic_DNA"/>
</dbReference>
<accession>A0A811K6K7</accession>
<dbReference type="PANTHER" id="PTHR31432:SF0">
    <property type="entry name" value="INTRAFLAGELLAR TRANSPORT PROTEIN 74 HOMOLOG"/>
    <property type="match status" value="1"/>
</dbReference>
<dbReference type="GO" id="GO:0030992">
    <property type="term" value="C:intraciliary transport particle B"/>
    <property type="evidence" value="ECO:0007669"/>
    <property type="project" value="InterPro"/>
</dbReference>
<evidence type="ECO:0000313" key="3">
    <source>
        <dbReference type="EMBL" id="CAD5211668.1"/>
    </source>
</evidence>
<dbReference type="InterPro" id="IPR029602">
    <property type="entry name" value="IFT74"/>
</dbReference>
<proteinExistence type="predicted"/>
<feature type="coiled-coil region" evidence="1">
    <location>
        <begin position="479"/>
        <end position="632"/>
    </location>
</feature>
<name>A0A811K6K7_9BILA</name>
<dbReference type="PANTHER" id="PTHR31432">
    <property type="entry name" value="INTRAFLAGELLAR TRANSPORT PROTEIN 74 HOMOLOG"/>
    <property type="match status" value="1"/>
</dbReference>
<keyword evidence="4" id="KW-1185">Reference proteome</keyword>
<feature type="compositionally biased region" description="Polar residues" evidence="2">
    <location>
        <begin position="66"/>
        <end position="78"/>
    </location>
</feature>
<dbReference type="GO" id="GO:0005929">
    <property type="term" value="C:cilium"/>
    <property type="evidence" value="ECO:0007669"/>
    <property type="project" value="TreeGrafter"/>
</dbReference>
<dbReference type="Proteomes" id="UP000783686">
    <property type="component" value="Unassembled WGS sequence"/>
</dbReference>
<evidence type="ECO:0000313" key="4">
    <source>
        <dbReference type="Proteomes" id="UP000614601"/>
    </source>
</evidence>
<comment type="caution">
    <text evidence="3">The sequence shown here is derived from an EMBL/GenBank/DDBJ whole genome shotgun (WGS) entry which is preliminary data.</text>
</comment>
<gene>
    <name evidence="3" type="ORF">BOKJ2_LOCUS3809</name>
</gene>
<dbReference type="OrthoDB" id="444379at2759"/>
<dbReference type="EMBL" id="CAJFDH010000002">
    <property type="protein sequence ID" value="CAD5211668.1"/>
    <property type="molecule type" value="Genomic_DNA"/>
</dbReference>